<evidence type="ECO:0000313" key="2">
    <source>
        <dbReference type="EMBL" id="KAG9249120.1"/>
    </source>
</evidence>
<keyword evidence="3" id="KW-1185">Reference proteome</keyword>
<dbReference type="AlphaFoldDB" id="A0A9P8CJQ0"/>
<feature type="compositionally biased region" description="Polar residues" evidence="1">
    <location>
        <begin position="28"/>
        <end position="43"/>
    </location>
</feature>
<organism evidence="2 3">
    <name type="scientific">Calycina marina</name>
    <dbReference type="NCBI Taxonomy" id="1763456"/>
    <lineage>
        <taxon>Eukaryota</taxon>
        <taxon>Fungi</taxon>
        <taxon>Dikarya</taxon>
        <taxon>Ascomycota</taxon>
        <taxon>Pezizomycotina</taxon>
        <taxon>Leotiomycetes</taxon>
        <taxon>Helotiales</taxon>
        <taxon>Pezizellaceae</taxon>
        <taxon>Calycina</taxon>
    </lineage>
</organism>
<comment type="caution">
    <text evidence="2">The sequence shown here is derived from an EMBL/GenBank/DDBJ whole genome shotgun (WGS) entry which is preliminary data.</text>
</comment>
<dbReference type="EMBL" id="MU253739">
    <property type="protein sequence ID" value="KAG9249120.1"/>
    <property type="molecule type" value="Genomic_DNA"/>
</dbReference>
<protein>
    <submittedName>
        <fullName evidence="2">Uncharacterized protein</fullName>
    </submittedName>
</protein>
<gene>
    <name evidence="2" type="ORF">BJ878DRAFT_485575</name>
</gene>
<name>A0A9P8CJQ0_9HELO</name>
<accession>A0A9P8CJQ0</accession>
<sequence>MATMEDIDTQTALEVDNSENAELRLITASTPATPGHTSPTRSAFPTKVGDNDNKLIPPARPSSTPNPFAEDLHQGGTIQPLPLVLVFRQNKTKVKANEPGLWRSSKPSESIGKNSQPVLFRQLPIEVHERVLDYHFGALNPVTSRVRTTREQTRDTKVMRNWANQLRHSRRKEVSELALVCSMWRSLIQKRLYRHVKIRATRESVDSASSWFEHHSQLCKYVKHIELWFPVFQQRPLDTRTIRKPTMAMNPNLIRTPVQMLEPSKPLSYQEATEKCTLEEIFLFIHTSFAEACVLSLEGGDRKKTSMVDHFAIGSQSQALAVLPKITTLVCKSQWNIFRTEKDWQNISNALPNLIEWHGAYARPKSKSYLCMASIFPDLAANITHLNLTMENEFKRESMCPKFFRKVVLEVHICQEMAKMPALEHFGYTGRVCASFFDGMAALANPRTTRLKSVHLTVKNICRLPQNWNDGSAITDPAFILVFETLIHAAVKSLSRLTALDFINIKFIDLDSVLPSWNPYFILKTNACLGMWSDAIIESLAKARPTAKWLECSESIMSFDSINWNDPANLTKMRAKSLKVSSYLSLSLGITIT</sequence>
<dbReference type="Proteomes" id="UP000887226">
    <property type="component" value="Unassembled WGS sequence"/>
</dbReference>
<dbReference type="OrthoDB" id="5281682at2759"/>
<reference evidence="2" key="1">
    <citation type="journal article" date="2021" name="IMA Fungus">
        <title>Genomic characterization of three marine fungi, including Emericellopsis atlantica sp. nov. with signatures of a generalist lifestyle and marine biomass degradation.</title>
        <authorList>
            <person name="Hagestad O.C."/>
            <person name="Hou L."/>
            <person name="Andersen J.H."/>
            <person name="Hansen E.H."/>
            <person name="Altermark B."/>
            <person name="Li C."/>
            <person name="Kuhnert E."/>
            <person name="Cox R.J."/>
            <person name="Crous P.W."/>
            <person name="Spatafora J.W."/>
            <person name="Lail K."/>
            <person name="Amirebrahimi M."/>
            <person name="Lipzen A."/>
            <person name="Pangilinan J."/>
            <person name="Andreopoulos W."/>
            <person name="Hayes R.D."/>
            <person name="Ng V."/>
            <person name="Grigoriev I.V."/>
            <person name="Jackson S.A."/>
            <person name="Sutton T.D.S."/>
            <person name="Dobson A.D.W."/>
            <person name="Rama T."/>
        </authorList>
    </citation>
    <scope>NUCLEOTIDE SEQUENCE</scope>
    <source>
        <strain evidence="2">TRa3180A</strain>
    </source>
</reference>
<evidence type="ECO:0000313" key="3">
    <source>
        <dbReference type="Proteomes" id="UP000887226"/>
    </source>
</evidence>
<feature type="region of interest" description="Disordered" evidence="1">
    <location>
        <begin position="28"/>
        <end position="48"/>
    </location>
</feature>
<evidence type="ECO:0000256" key="1">
    <source>
        <dbReference type="SAM" id="MobiDB-lite"/>
    </source>
</evidence>
<proteinExistence type="predicted"/>